<reference evidence="2" key="1">
    <citation type="journal article" date="2019" name="Plant Biotechnol. J.">
        <title>Genome sequencing of the Australian wild diploid species Gossypium australe highlights disease resistance and delayed gland morphogenesis.</title>
        <authorList>
            <person name="Cai Y."/>
            <person name="Cai X."/>
            <person name="Wang Q."/>
            <person name="Wang P."/>
            <person name="Zhang Y."/>
            <person name="Cai C."/>
            <person name="Xu Y."/>
            <person name="Wang K."/>
            <person name="Zhou Z."/>
            <person name="Wang C."/>
            <person name="Geng S."/>
            <person name="Li B."/>
            <person name="Dong Q."/>
            <person name="Hou Y."/>
            <person name="Wang H."/>
            <person name="Ai P."/>
            <person name="Liu Z."/>
            <person name="Yi F."/>
            <person name="Sun M."/>
            <person name="An G."/>
            <person name="Cheng J."/>
            <person name="Zhang Y."/>
            <person name="Shi Q."/>
            <person name="Xie Y."/>
            <person name="Shi X."/>
            <person name="Chang Y."/>
            <person name="Huang F."/>
            <person name="Chen Y."/>
            <person name="Hong S."/>
            <person name="Mi L."/>
            <person name="Sun Q."/>
            <person name="Zhang L."/>
            <person name="Zhou B."/>
            <person name="Peng R."/>
            <person name="Zhang X."/>
            <person name="Liu F."/>
        </authorList>
    </citation>
    <scope>NUCLEOTIDE SEQUENCE [LARGE SCALE GENOMIC DNA]</scope>
    <source>
        <strain evidence="2">cv. PA1801</strain>
    </source>
</reference>
<organism evidence="1 2">
    <name type="scientific">Gossypium australe</name>
    <dbReference type="NCBI Taxonomy" id="47621"/>
    <lineage>
        <taxon>Eukaryota</taxon>
        <taxon>Viridiplantae</taxon>
        <taxon>Streptophyta</taxon>
        <taxon>Embryophyta</taxon>
        <taxon>Tracheophyta</taxon>
        <taxon>Spermatophyta</taxon>
        <taxon>Magnoliopsida</taxon>
        <taxon>eudicotyledons</taxon>
        <taxon>Gunneridae</taxon>
        <taxon>Pentapetalae</taxon>
        <taxon>rosids</taxon>
        <taxon>malvids</taxon>
        <taxon>Malvales</taxon>
        <taxon>Malvaceae</taxon>
        <taxon>Malvoideae</taxon>
        <taxon>Gossypium</taxon>
    </lineage>
</organism>
<dbReference type="EMBL" id="SMMG02000187">
    <property type="protein sequence ID" value="KAA3449439.1"/>
    <property type="molecule type" value="Genomic_DNA"/>
</dbReference>
<dbReference type="GO" id="GO:0016787">
    <property type="term" value="F:hydrolase activity"/>
    <property type="evidence" value="ECO:0007669"/>
    <property type="project" value="UniProtKB-KW"/>
</dbReference>
<evidence type="ECO:0000313" key="1">
    <source>
        <dbReference type="EMBL" id="KAA3449439.1"/>
    </source>
</evidence>
<dbReference type="Proteomes" id="UP000325315">
    <property type="component" value="Unassembled WGS sequence"/>
</dbReference>
<protein>
    <submittedName>
        <fullName evidence="1">Protein N-terminal glutamine amidohydrolase</fullName>
    </submittedName>
</protein>
<accession>A0A5B6TUW7</accession>
<dbReference type="AlphaFoldDB" id="A0A5B6TUW7"/>
<keyword evidence="2" id="KW-1185">Reference proteome</keyword>
<name>A0A5B6TUW7_9ROSI</name>
<sequence length="63" mass="7162">MVVLIGRIPRSVGFKKALIIKRTLSSAQELECHLLYSSEVSGLDQIALGNFYKDERDEIFIHI</sequence>
<evidence type="ECO:0000313" key="2">
    <source>
        <dbReference type="Proteomes" id="UP000325315"/>
    </source>
</evidence>
<comment type="caution">
    <text evidence="1">The sequence shown here is derived from an EMBL/GenBank/DDBJ whole genome shotgun (WGS) entry which is preliminary data.</text>
</comment>
<proteinExistence type="predicted"/>
<keyword evidence="1" id="KW-0378">Hydrolase</keyword>
<gene>
    <name evidence="1" type="ORF">EPI10_034527</name>
</gene>